<proteinExistence type="predicted"/>
<organism evidence="2 3">
    <name type="scientific">Thelohanellus kitauei</name>
    <name type="common">Myxosporean</name>
    <dbReference type="NCBI Taxonomy" id="669202"/>
    <lineage>
        <taxon>Eukaryota</taxon>
        <taxon>Metazoa</taxon>
        <taxon>Cnidaria</taxon>
        <taxon>Myxozoa</taxon>
        <taxon>Myxosporea</taxon>
        <taxon>Bivalvulida</taxon>
        <taxon>Platysporina</taxon>
        <taxon>Myxobolidae</taxon>
        <taxon>Thelohanellus</taxon>
    </lineage>
</organism>
<name>A0A0C2MHF6_THEKT</name>
<reference evidence="2 3" key="1">
    <citation type="journal article" date="2014" name="Genome Biol. Evol.">
        <title>The genome of the myxosporean Thelohanellus kitauei shows adaptations to nutrient acquisition within its fish host.</title>
        <authorList>
            <person name="Yang Y."/>
            <person name="Xiong J."/>
            <person name="Zhou Z."/>
            <person name="Huo F."/>
            <person name="Miao W."/>
            <person name="Ran C."/>
            <person name="Liu Y."/>
            <person name="Zhang J."/>
            <person name="Feng J."/>
            <person name="Wang M."/>
            <person name="Wang M."/>
            <person name="Wang L."/>
            <person name="Yao B."/>
        </authorList>
    </citation>
    <scope>NUCLEOTIDE SEQUENCE [LARGE SCALE GENOMIC DNA]</scope>
    <source>
        <strain evidence="2">Wuqing</strain>
    </source>
</reference>
<keyword evidence="3" id="KW-1185">Reference proteome</keyword>
<feature type="domain" description="Tc1-like transposase DDE" evidence="1">
    <location>
        <begin position="6"/>
        <end position="112"/>
    </location>
</feature>
<protein>
    <recommendedName>
        <fullName evidence="1">Tc1-like transposase DDE domain-containing protein</fullName>
    </recommendedName>
</protein>
<dbReference type="Gene3D" id="3.30.420.10">
    <property type="entry name" value="Ribonuclease H-like superfamily/Ribonuclease H"/>
    <property type="match status" value="1"/>
</dbReference>
<comment type="caution">
    <text evidence="2">The sequence shown here is derived from an EMBL/GenBank/DDBJ whole genome shotgun (WGS) entry which is preliminary data.</text>
</comment>
<dbReference type="Proteomes" id="UP000031668">
    <property type="component" value="Unassembled WGS sequence"/>
</dbReference>
<dbReference type="Pfam" id="PF13358">
    <property type="entry name" value="DDE_3"/>
    <property type="match status" value="1"/>
</dbReference>
<evidence type="ECO:0000259" key="1">
    <source>
        <dbReference type="Pfam" id="PF13358"/>
    </source>
</evidence>
<dbReference type="InterPro" id="IPR038717">
    <property type="entry name" value="Tc1-like_DDE_dom"/>
</dbReference>
<dbReference type="InterPro" id="IPR036397">
    <property type="entry name" value="RNaseH_sf"/>
</dbReference>
<accession>A0A0C2MHF6</accession>
<dbReference type="GO" id="GO:0003676">
    <property type="term" value="F:nucleic acid binding"/>
    <property type="evidence" value="ECO:0007669"/>
    <property type="project" value="InterPro"/>
</dbReference>
<evidence type="ECO:0000313" key="3">
    <source>
        <dbReference type="Proteomes" id="UP000031668"/>
    </source>
</evidence>
<dbReference type="EMBL" id="JWZT01003512">
    <property type="protein sequence ID" value="KII66566.1"/>
    <property type="molecule type" value="Genomic_DNA"/>
</dbReference>
<dbReference type="AlphaFoldDB" id="A0A0C2MHF6"/>
<sequence length="119" mass="14052">MTVDSIRSSYISVCGSMNKSDLGLFKAQNHPFNEEHFWGYFMDAFQHLLSSGIHECIFIMDNTRFNKTNQVQTILHENDHRINYLSPFSRFLNTIENFLSKSKKIFSKRQLDHKPTYLI</sequence>
<gene>
    <name evidence="2" type="ORF">RF11_16028</name>
</gene>
<evidence type="ECO:0000313" key="2">
    <source>
        <dbReference type="EMBL" id="KII66566.1"/>
    </source>
</evidence>